<dbReference type="AlphaFoldDB" id="U5KMZ5"/>
<sequence length="320" mass="33865">MESFLSSSSNVVVLDGGLATELEKRGCDLLDPLWSGKVLLDTPELIQAVEEDYLEAGARCIITASYQVTPQSLMEHRQLSEAAAVAAIEESVKIAQRARAAFLARHPDAGPVFIAGSVGPYGAYLADGSEYRGDYRRTAEEFQRFHRARIAALLRAGADVLAIETQPNAAEVRAIVALLQAEHPSSRAWVSFTTARTAPATAISDGTAWADVLPVLEAAPQIIATGVNCIPMAEATAALAHLRTLTQMPLVVYTNAGETYDAVTKTWHPITTHDGTTLMLKGLAPEWASHGARLIGGCCRTGPADIAGAAAALEEAGYTA</sequence>
<feature type="binding site" evidence="5 6">
    <location>
        <position position="299"/>
    </location>
    <ligand>
        <name>Zn(2+)</name>
        <dbReference type="ChEBI" id="CHEBI:29105"/>
    </ligand>
</feature>
<feature type="domain" description="Hcy-binding" evidence="7">
    <location>
        <begin position="1"/>
        <end position="313"/>
    </location>
</feature>
<evidence type="ECO:0000256" key="1">
    <source>
        <dbReference type="ARBA" id="ARBA00022603"/>
    </source>
</evidence>
<feature type="binding site" evidence="6">
    <location>
        <position position="229"/>
    </location>
    <ligand>
        <name>Zn(2+)</name>
        <dbReference type="ChEBI" id="CHEBI:29105"/>
    </ligand>
</feature>
<dbReference type="SUPFAM" id="SSF82282">
    <property type="entry name" value="Homocysteine S-methyltransferase"/>
    <property type="match status" value="1"/>
</dbReference>
<dbReference type="Pfam" id="PF02574">
    <property type="entry name" value="S-methyl_trans"/>
    <property type="match status" value="1"/>
</dbReference>
<dbReference type="EMBL" id="KC545139">
    <property type="protein sequence ID" value="AGT02669.1"/>
    <property type="molecule type" value="Genomic_DNA"/>
</dbReference>
<keyword evidence="1 6" id="KW-0489">Methyltransferase</keyword>
<keyword evidence="2 6" id="KW-0808">Transferase</keyword>
<dbReference type="GO" id="GO:0009086">
    <property type="term" value="P:methionine biosynthetic process"/>
    <property type="evidence" value="ECO:0007669"/>
    <property type="project" value="InterPro"/>
</dbReference>
<organism evidence="8">
    <name type="scientific">Crithidia acanthocephali</name>
    <dbReference type="NCBI Taxonomy" id="59798"/>
    <lineage>
        <taxon>Eukaryota</taxon>
        <taxon>Discoba</taxon>
        <taxon>Euglenozoa</taxon>
        <taxon>Kinetoplastea</taxon>
        <taxon>Metakinetoplastina</taxon>
        <taxon>Trypanosomatida</taxon>
        <taxon>Trypanosomatidae</taxon>
        <taxon>Leishmaniinae</taxon>
        <taxon>Crithidia</taxon>
    </lineage>
</organism>
<accession>U5KMZ5</accession>
<dbReference type="EC" id="2.1.1.10" evidence="8"/>
<dbReference type="InterPro" id="IPR036589">
    <property type="entry name" value="HCY_dom_sf"/>
</dbReference>
<feature type="binding site" evidence="5 6">
    <location>
        <position position="298"/>
    </location>
    <ligand>
        <name>Zn(2+)</name>
        <dbReference type="ChEBI" id="CHEBI:29105"/>
    </ligand>
</feature>
<dbReference type="GO" id="GO:0008898">
    <property type="term" value="F:S-adenosylmethionine-homocysteine S-methyltransferase activity"/>
    <property type="evidence" value="ECO:0007669"/>
    <property type="project" value="TreeGrafter"/>
</dbReference>
<dbReference type="GO" id="GO:0033528">
    <property type="term" value="P:S-methylmethionine cycle"/>
    <property type="evidence" value="ECO:0007669"/>
    <property type="project" value="TreeGrafter"/>
</dbReference>
<protein>
    <submittedName>
        <fullName evidence="8">Homocysteine S-methyltransferase</fullName>
        <ecNumber evidence="8">2.1.1.10</ecNumber>
    </submittedName>
</protein>
<evidence type="ECO:0000259" key="7">
    <source>
        <dbReference type="PROSITE" id="PS50970"/>
    </source>
</evidence>
<dbReference type="InterPro" id="IPR003726">
    <property type="entry name" value="HCY_dom"/>
</dbReference>
<keyword evidence="3 5" id="KW-0479">Metal-binding</keyword>
<evidence type="ECO:0000256" key="3">
    <source>
        <dbReference type="ARBA" id="ARBA00022723"/>
    </source>
</evidence>
<name>U5KMZ5_9TRYP</name>
<dbReference type="PANTHER" id="PTHR46015">
    <property type="entry name" value="ZGC:172121"/>
    <property type="match status" value="1"/>
</dbReference>
<dbReference type="PANTHER" id="PTHR46015:SF1">
    <property type="entry name" value="HOMOCYSTEINE S-METHYLTRANSFERASE-LIKE ISOFORM 1"/>
    <property type="match status" value="1"/>
</dbReference>
<dbReference type="PROSITE" id="PS50970">
    <property type="entry name" value="HCY"/>
    <property type="match status" value="1"/>
</dbReference>
<evidence type="ECO:0000256" key="6">
    <source>
        <dbReference type="PROSITE-ProRule" id="PRU00333"/>
    </source>
</evidence>
<dbReference type="Gene3D" id="3.20.20.330">
    <property type="entry name" value="Homocysteine-binding-like domain"/>
    <property type="match status" value="1"/>
</dbReference>
<dbReference type="GO" id="GO:0032259">
    <property type="term" value="P:methylation"/>
    <property type="evidence" value="ECO:0007669"/>
    <property type="project" value="UniProtKB-KW"/>
</dbReference>
<dbReference type="PIRSF" id="PIRSF037505">
    <property type="entry name" value="Betaine_HMT"/>
    <property type="match status" value="1"/>
</dbReference>
<evidence type="ECO:0000256" key="2">
    <source>
        <dbReference type="ARBA" id="ARBA00022679"/>
    </source>
</evidence>
<evidence type="ECO:0000313" key="8">
    <source>
        <dbReference type="EMBL" id="AGT02669.1"/>
    </source>
</evidence>
<proteinExistence type="predicted"/>
<comment type="cofactor">
    <cofactor evidence="5">
        <name>Zn(2+)</name>
        <dbReference type="ChEBI" id="CHEBI:29105"/>
    </cofactor>
    <text evidence="5">Binds 1 zinc ion per subunit.</text>
</comment>
<dbReference type="InterPro" id="IPR051486">
    <property type="entry name" value="Hcy_S-methyltransferase"/>
</dbReference>
<dbReference type="NCBIfam" id="NF007020">
    <property type="entry name" value="PRK09485.1"/>
    <property type="match status" value="1"/>
</dbReference>
<reference evidence="8" key="1">
    <citation type="submission" date="2013-01" db="EMBL/GenBank/DDBJ databases">
        <title>Genomic Cooperation Between Trypanosomatids and Their Bacterial Endosymbionts in the Synthesis of Essential Amino Acids Heavily Influenced by Multiple Lateral Gene Transfer Events.</title>
        <authorList>
            <person name="Alves J.M.P."/>
            <person name="Klein C."/>
            <person name="Maia da Silva F."/>
            <person name="Costa Martins A.G."/>
            <person name="Serrano M.G."/>
            <person name="Buck G.A."/>
            <person name="Vasconcelos A.T.R."/>
            <person name="France-Sagot M."/>
            <person name="Teixeira M.M.G."/>
            <person name="Motta M.C.M."/>
            <person name="Camargo E.P."/>
        </authorList>
    </citation>
    <scope>NUCLEOTIDE SEQUENCE</scope>
</reference>
<dbReference type="FunFam" id="3.20.20.330:FF:000002">
    <property type="entry name" value="Homocysteine S-methyltransferase"/>
    <property type="match status" value="1"/>
</dbReference>
<evidence type="ECO:0000256" key="5">
    <source>
        <dbReference type="PIRSR" id="PIRSR037505-2"/>
    </source>
</evidence>
<keyword evidence="4 5" id="KW-0862">Zinc</keyword>
<evidence type="ECO:0000256" key="4">
    <source>
        <dbReference type="ARBA" id="ARBA00022833"/>
    </source>
</evidence>
<dbReference type="InterPro" id="IPR017226">
    <property type="entry name" value="BHMT-like"/>
</dbReference>
<dbReference type="GO" id="GO:0008270">
    <property type="term" value="F:zinc ion binding"/>
    <property type="evidence" value="ECO:0007669"/>
    <property type="project" value="InterPro"/>
</dbReference>